<protein>
    <submittedName>
        <fullName evidence="3">Carboxypeptidase regulatory-like domain-containing protein</fullName>
    </submittedName>
</protein>
<keyword evidence="3" id="KW-0121">Carboxypeptidase</keyword>
<comment type="caution">
    <text evidence="3">The sequence shown here is derived from an EMBL/GenBank/DDBJ whole genome shotgun (WGS) entry which is preliminary data.</text>
</comment>
<keyword evidence="3" id="KW-0645">Protease</keyword>
<evidence type="ECO:0000313" key="3">
    <source>
        <dbReference type="EMBL" id="MBD3869125.1"/>
    </source>
</evidence>
<proteinExistence type="predicted"/>
<dbReference type="InterPro" id="IPR013784">
    <property type="entry name" value="Carb-bd-like_fold"/>
</dbReference>
<dbReference type="PANTHER" id="PTHR23303">
    <property type="entry name" value="CARBOXYPEPTIDASE REGULATORY REGION-CONTAINING"/>
    <property type="match status" value="1"/>
</dbReference>
<dbReference type="Pfam" id="PF13620">
    <property type="entry name" value="CarboxypepD_reg"/>
    <property type="match status" value="6"/>
</dbReference>
<dbReference type="InterPro" id="IPR051417">
    <property type="entry name" value="SDr/BOS_complex"/>
</dbReference>
<dbReference type="EMBL" id="JACXWD010000061">
    <property type="protein sequence ID" value="MBD3869125.1"/>
    <property type="molecule type" value="Genomic_DNA"/>
</dbReference>
<dbReference type="PANTHER" id="PTHR23303:SF14">
    <property type="entry name" value="BOS COMPLEX SUBUNIT NOMO1-RELATED"/>
    <property type="match status" value="1"/>
</dbReference>
<gene>
    <name evidence="3" type="ORF">IFK94_13465</name>
</gene>
<reference evidence="3 4" key="1">
    <citation type="submission" date="2020-08" db="EMBL/GenBank/DDBJ databases">
        <title>Acidobacteriota in marine sediments use diverse sulfur dissimilation pathways.</title>
        <authorList>
            <person name="Wasmund K."/>
        </authorList>
    </citation>
    <scope>NUCLEOTIDE SEQUENCE [LARGE SCALE GENOMIC DNA]</scope>
    <source>
        <strain evidence="3">MAG AM4</strain>
    </source>
</reference>
<organism evidence="3 4">
    <name type="scientific">Candidatus Polarisedimenticola svalbardensis</name>
    <dbReference type="NCBI Taxonomy" id="2886004"/>
    <lineage>
        <taxon>Bacteria</taxon>
        <taxon>Pseudomonadati</taxon>
        <taxon>Acidobacteriota</taxon>
        <taxon>Candidatus Polarisedimenticolia</taxon>
        <taxon>Candidatus Polarisedimenticolales</taxon>
        <taxon>Candidatus Polarisedimenticolaceae</taxon>
        <taxon>Candidatus Polarisedimenticola</taxon>
    </lineage>
</organism>
<dbReference type="Proteomes" id="UP000648239">
    <property type="component" value="Unassembled WGS sequence"/>
</dbReference>
<dbReference type="InterPro" id="IPR008969">
    <property type="entry name" value="CarboxyPept-like_regulatory"/>
</dbReference>
<name>A0A8J6Y8D8_9BACT</name>
<feature type="signal peptide" evidence="2">
    <location>
        <begin position="1"/>
        <end position="24"/>
    </location>
</feature>
<keyword evidence="1 2" id="KW-0732">Signal</keyword>
<dbReference type="GO" id="GO:0030246">
    <property type="term" value="F:carbohydrate binding"/>
    <property type="evidence" value="ECO:0007669"/>
    <property type="project" value="InterPro"/>
</dbReference>
<dbReference type="GO" id="GO:0004180">
    <property type="term" value="F:carboxypeptidase activity"/>
    <property type="evidence" value="ECO:0007669"/>
    <property type="project" value="UniProtKB-KW"/>
</dbReference>
<evidence type="ECO:0000256" key="2">
    <source>
        <dbReference type="SAM" id="SignalP"/>
    </source>
</evidence>
<dbReference type="SUPFAM" id="SSF49452">
    <property type="entry name" value="Starch-binding domain-like"/>
    <property type="match status" value="6"/>
</dbReference>
<dbReference type="SUPFAM" id="SSF49464">
    <property type="entry name" value="Carboxypeptidase regulatory domain-like"/>
    <property type="match status" value="2"/>
</dbReference>
<feature type="chain" id="PRO_5035199210" evidence="2">
    <location>
        <begin position="25"/>
        <end position="1368"/>
    </location>
</feature>
<keyword evidence="3" id="KW-0378">Hydrolase</keyword>
<accession>A0A8J6Y8D8</accession>
<sequence>MIRPAKLFRIVTLILALSAAGVTAAAEIEIRGKVLGADGLPFPEATVSLLPVQSAFRQAQAWLGGEPPVPAATVKTGSSGEFLLTAPGAGHWTVRVAGPGAAPRTYDLNPLVEPAVLQAVRLEPDAGLTVQVSAGGKPVAGALVRLHSESDRMMQIFGQQGWAYPDTAGMTGEDGSVRLPRSEDDRRELVVSADGYAVYRKRAGSGTGHRAVLKKGASRKIQVVEEGSGDPAPVPGALVSDAETGQPLGFTTDDGRLTVTAAGKGRWKLRVVTDQGRRVTSSGNLLMLPQLDTMVGRLIDFSTRAGIPGGLVWLDDRSWEAVVTDRAGGFVLQSGQGSQGRVVADATSYLQSGKIRFRFAGDGRLGPIIALAPAAAIEGTVVDAAGRGVAAAAVGISVRRNHPGMMMIEIGGSPPPEAITDEHGRYRISKVDPSKNYDVAASAEGYVKGKSPVIDLTPGRTRTDVRVELAAGVRVTGTILDPDGSPLADALVTLRADGGRRMGGMMILDGSGPAEITAYSGEDGRFAVSGLAAGSTKIEVRRKGFARMTREGIDLTPGPEGTDVGPLTLSPGGPVQGQVLDDGGMPVESAQIRVAARGGGMGMMTFSSGPVSRDEPDALTGPDGWFTLEDQPLTGKLNLKVSRTGYLQGGAAVPEVPNLAPVIIRLDPSLTFSGVVLDGEGEPVPGADLNLTRSMTSGAGGMQMKMVMAESATADAEGRFEYDGLEPGKISISGSAPGFQETKIDGIEMVKGENLSDFELPLTPGAVLVGRVLAPDGEPAIDAAVGIVQNGGEEMFGQGPGKTATDGGGNYRLENLPPGPVSIEATHDSYVRTVRDIEATEGINSLDLQFEGGQQVAGTVTGPDGAPVPGATVRLDSPGKGWGGPQADADSDGNFIMEGVSDGQYSLTGGAEGFAPPEKKLPVQVEGQPVSGLAVHLQATAVITGSVTGLDPSDYPKVEINASGGPGQFSGSRVDSQGRYRIEGLGAGSYSLTGSIGRSGDQAKAQAVLEPGQQEAVADLVFGQGVTLRGKAFLGEQPFTGAMVSATGTDVSHTGYGETEADGSFRLSGLKPGTYDVQIRQWKTGISYEESVEISSSREIELRIPTATIGGTILDSADRRPLAGVRVSLAPPDGPAETFFGDRSAVTDLNGRFTVGNLADGSWTVWATKKGYATGSQEIQLQIGSGPNDIRIALDPTEGLALEVRFPTGATPDSVRAAVLDSAGRTVNSGSYATGENGSVRLSSVPRGSWDVVLYAPGAGVLSFRADAPGGPVPVVLPQATAMTVRVPELAGDASSATLTLTDSSGTPFRSLEWFGDPVDRWNMREGAWSSAVLPPGTWNILVQAADGRTWQGSGSTSSGPPAEVVLE</sequence>
<evidence type="ECO:0000313" key="4">
    <source>
        <dbReference type="Proteomes" id="UP000648239"/>
    </source>
</evidence>
<dbReference type="Gene3D" id="2.60.40.1120">
    <property type="entry name" value="Carboxypeptidase-like, regulatory domain"/>
    <property type="match status" value="6"/>
</dbReference>
<evidence type="ECO:0000256" key="1">
    <source>
        <dbReference type="ARBA" id="ARBA00022729"/>
    </source>
</evidence>